<reference evidence="2 3" key="1">
    <citation type="journal article" date="2019" name="Nat. Ecol. Evol.">
        <title>Megaphylogeny resolves global patterns of mushroom evolution.</title>
        <authorList>
            <person name="Varga T."/>
            <person name="Krizsan K."/>
            <person name="Foldi C."/>
            <person name="Dima B."/>
            <person name="Sanchez-Garcia M."/>
            <person name="Sanchez-Ramirez S."/>
            <person name="Szollosi G.J."/>
            <person name="Szarkandi J.G."/>
            <person name="Papp V."/>
            <person name="Albert L."/>
            <person name="Andreopoulos W."/>
            <person name="Angelini C."/>
            <person name="Antonin V."/>
            <person name="Barry K.W."/>
            <person name="Bougher N.L."/>
            <person name="Buchanan P."/>
            <person name="Buyck B."/>
            <person name="Bense V."/>
            <person name="Catcheside P."/>
            <person name="Chovatia M."/>
            <person name="Cooper J."/>
            <person name="Damon W."/>
            <person name="Desjardin D."/>
            <person name="Finy P."/>
            <person name="Geml J."/>
            <person name="Haridas S."/>
            <person name="Hughes K."/>
            <person name="Justo A."/>
            <person name="Karasinski D."/>
            <person name="Kautmanova I."/>
            <person name="Kiss B."/>
            <person name="Kocsube S."/>
            <person name="Kotiranta H."/>
            <person name="LaButti K.M."/>
            <person name="Lechner B.E."/>
            <person name="Liimatainen K."/>
            <person name="Lipzen A."/>
            <person name="Lukacs Z."/>
            <person name="Mihaltcheva S."/>
            <person name="Morgado L.N."/>
            <person name="Niskanen T."/>
            <person name="Noordeloos M.E."/>
            <person name="Ohm R.A."/>
            <person name="Ortiz-Santana B."/>
            <person name="Ovrebo C."/>
            <person name="Racz N."/>
            <person name="Riley R."/>
            <person name="Savchenko A."/>
            <person name="Shiryaev A."/>
            <person name="Soop K."/>
            <person name="Spirin V."/>
            <person name="Szebenyi C."/>
            <person name="Tomsovsky M."/>
            <person name="Tulloss R.E."/>
            <person name="Uehling J."/>
            <person name="Grigoriev I.V."/>
            <person name="Vagvolgyi C."/>
            <person name="Papp T."/>
            <person name="Martin F.M."/>
            <person name="Miettinen O."/>
            <person name="Hibbett D.S."/>
            <person name="Nagy L.G."/>
        </authorList>
    </citation>
    <scope>NUCLEOTIDE SEQUENCE [LARGE SCALE GENOMIC DNA]</scope>
    <source>
        <strain evidence="2 3">CBS 962.96</strain>
    </source>
</reference>
<proteinExistence type="predicted"/>
<evidence type="ECO:0000313" key="3">
    <source>
        <dbReference type="Proteomes" id="UP000297245"/>
    </source>
</evidence>
<accession>A0A4S8LWK1</accession>
<name>A0A4S8LWK1_DENBC</name>
<organism evidence="2 3">
    <name type="scientific">Dendrothele bispora (strain CBS 962.96)</name>
    <dbReference type="NCBI Taxonomy" id="1314807"/>
    <lineage>
        <taxon>Eukaryota</taxon>
        <taxon>Fungi</taxon>
        <taxon>Dikarya</taxon>
        <taxon>Basidiomycota</taxon>
        <taxon>Agaricomycotina</taxon>
        <taxon>Agaricomycetes</taxon>
        <taxon>Agaricomycetidae</taxon>
        <taxon>Agaricales</taxon>
        <taxon>Agaricales incertae sedis</taxon>
        <taxon>Dendrothele</taxon>
    </lineage>
</organism>
<dbReference type="EMBL" id="ML179248">
    <property type="protein sequence ID" value="THU93468.1"/>
    <property type="molecule type" value="Genomic_DNA"/>
</dbReference>
<keyword evidence="3" id="KW-1185">Reference proteome</keyword>
<evidence type="ECO:0000313" key="2">
    <source>
        <dbReference type="EMBL" id="THU93468.1"/>
    </source>
</evidence>
<gene>
    <name evidence="2" type="ORF">K435DRAFT_799662</name>
</gene>
<sequence length="178" mass="19615">MCIIGSLAGIFVNAGFGTKAFLRDINDTGGPLEMLDQTLPLLITNLVSTSMIAYKAWCHQRDVSRNLISTNGSVMKIQKIMWFLVESGFFYCIFWIGFTVVPVLNGTSSESFQVYAGAMLMLSATYPLLIVLVAAHEKFKEVTNSSMSLTQSIKFASKAGSERETHGDDVEMTIVQSY</sequence>
<dbReference type="OrthoDB" id="3174319at2759"/>
<feature type="transmembrane region" description="Helical" evidence="1">
    <location>
        <begin position="41"/>
        <end position="59"/>
    </location>
</feature>
<protein>
    <submittedName>
        <fullName evidence="2">Uncharacterized protein</fullName>
    </submittedName>
</protein>
<keyword evidence="1" id="KW-0472">Membrane</keyword>
<dbReference type="Proteomes" id="UP000297245">
    <property type="component" value="Unassembled WGS sequence"/>
</dbReference>
<keyword evidence="1" id="KW-0812">Transmembrane</keyword>
<feature type="transmembrane region" description="Helical" evidence="1">
    <location>
        <begin position="80"/>
        <end position="100"/>
    </location>
</feature>
<evidence type="ECO:0000256" key="1">
    <source>
        <dbReference type="SAM" id="Phobius"/>
    </source>
</evidence>
<feature type="transmembrane region" description="Helical" evidence="1">
    <location>
        <begin position="112"/>
        <end position="135"/>
    </location>
</feature>
<keyword evidence="1" id="KW-1133">Transmembrane helix</keyword>
<dbReference type="AlphaFoldDB" id="A0A4S8LWK1"/>